<dbReference type="PANTHER" id="PTHR43047:SF72">
    <property type="entry name" value="OSMOSENSING HISTIDINE PROTEIN KINASE SLN1"/>
    <property type="match status" value="1"/>
</dbReference>
<proteinExistence type="predicted"/>
<dbReference type="GO" id="GO:0009927">
    <property type="term" value="F:histidine phosphotransfer kinase activity"/>
    <property type="evidence" value="ECO:0007669"/>
    <property type="project" value="TreeGrafter"/>
</dbReference>
<feature type="transmembrane region" description="Helical" evidence="6">
    <location>
        <begin position="574"/>
        <end position="595"/>
    </location>
</feature>
<evidence type="ECO:0000256" key="2">
    <source>
        <dbReference type="ARBA" id="ARBA00012438"/>
    </source>
</evidence>
<dbReference type="EC" id="2.7.13.3" evidence="2"/>
<dbReference type="SUPFAM" id="SSF55874">
    <property type="entry name" value="ATPase domain of HSP90 chaperone/DNA topoisomerase II/histidine kinase"/>
    <property type="match status" value="1"/>
</dbReference>
<feature type="transmembrane region" description="Helical" evidence="6">
    <location>
        <begin position="218"/>
        <end position="237"/>
    </location>
</feature>
<keyword evidence="6" id="KW-1133">Transmembrane helix</keyword>
<dbReference type="FunFam" id="3.30.565.10:FF:000010">
    <property type="entry name" value="Sensor histidine kinase RcsC"/>
    <property type="match status" value="1"/>
</dbReference>
<comment type="catalytic activity">
    <reaction evidence="1">
        <text>ATP + protein L-histidine = ADP + protein N-phospho-L-histidine.</text>
        <dbReference type="EC" id="2.7.13.3"/>
    </reaction>
</comment>
<feature type="transmembrane region" description="Helical" evidence="6">
    <location>
        <begin position="42"/>
        <end position="67"/>
    </location>
</feature>
<gene>
    <name evidence="9" type="ORF">MNBD_GAMMA20-858</name>
</gene>
<dbReference type="InterPro" id="IPR036097">
    <property type="entry name" value="HisK_dim/P_sf"/>
</dbReference>
<dbReference type="PANTHER" id="PTHR43047">
    <property type="entry name" value="TWO-COMPONENT HISTIDINE PROTEIN KINASE"/>
    <property type="match status" value="1"/>
</dbReference>
<evidence type="ECO:0000256" key="1">
    <source>
        <dbReference type="ARBA" id="ARBA00000085"/>
    </source>
</evidence>
<dbReference type="Gene3D" id="3.30.565.10">
    <property type="entry name" value="Histidine kinase-like ATPase, C-terminal domain"/>
    <property type="match status" value="1"/>
</dbReference>
<protein>
    <recommendedName>
        <fullName evidence="2">histidine kinase</fullName>
        <ecNumber evidence="2">2.7.13.3</ecNumber>
    </recommendedName>
</protein>
<evidence type="ECO:0000313" key="9">
    <source>
        <dbReference type="EMBL" id="VAW97155.1"/>
    </source>
</evidence>
<dbReference type="AlphaFoldDB" id="A0A3B0ZUB8"/>
<evidence type="ECO:0000256" key="3">
    <source>
        <dbReference type="ARBA" id="ARBA00022553"/>
    </source>
</evidence>
<keyword evidence="6" id="KW-0472">Membrane</keyword>
<dbReference type="CDD" id="cd00082">
    <property type="entry name" value="HisKA"/>
    <property type="match status" value="1"/>
</dbReference>
<feature type="transmembrane region" description="Helical" evidence="6">
    <location>
        <begin position="107"/>
        <end position="131"/>
    </location>
</feature>
<dbReference type="InterPro" id="IPR011006">
    <property type="entry name" value="CheY-like_superfamily"/>
</dbReference>
<name>A0A3B0ZUB8_9ZZZZ</name>
<feature type="transmembrane region" description="Helical" evidence="6">
    <location>
        <begin position="258"/>
        <end position="287"/>
    </location>
</feature>
<dbReference type="CDD" id="cd00156">
    <property type="entry name" value="REC"/>
    <property type="match status" value="1"/>
</dbReference>
<evidence type="ECO:0000259" key="7">
    <source>
        <dbReference type="PROSITE" id="PS50109"/>
    </source>
</evidence>
<dbReference type="SMART" id="SM00448">
    <property type="entry name" value="REC"/>
    <property type="match status" value="1"/>
</dbReference>
<dbReference type="Pfam" id="PF00072">
    <property type="entry name" value="Response_reg"/>
    <property type="match status" value="1"/>
</dbReference>
<feature type="transmembrane region" description="Helical" evidence="6">
    <location>
        <begin position="73"/>
        <end position="95"/>
    </location>
</feature>
<dbReference type="Gene3D" id="1.10.287.130">
    <property type="match status" value="1"/>
</dbReference>
<evidence type="ECO:0000256" key="5">
    <source>
        <dbReference type="ARBA" id="ARBA00022777"/>
    </source>
</evidence>
<feature type="domain" description="Response regulatory" evidence="8">
    <location>
        <begin position="924"/>
        <end position="1040"/>
    </location>
</feature>
<keyword evidence="4" id="KW-0808">Transferase</keyword>
<feature type="transmembrane region" description="Helical" evidence="6">
    <location>
        <begin position="360"/>
        <end position="379"/>
    </location>
</feature>
<accession>A0A3B0ZUB8</accession>
<dbReference type="Gene3D" id="1.10.4160.10">
    <property type="entry name" value="Hydantoin permease"/>
    <property type="match status" value="1"/>
</dbReference>
<dbReference type="InterPro" id="IPR004358">
    <property type="entry name" value="Sig_transdc_His_kin-like_C"/>
</dbReference>
<dbReference type="SUPFAM" id="SSF52172">
    <property type="entry name" value="CheY-like"/>
    <property type="match status" value="1"/>
</dbReference>
<evidence type="ECO:0000256" key="4">
    <source>
        <dbReference type="ARBA" id="ARBA00022679"/>
    </source>
</evidence>
<dbReference type="Pfam" id="PF00512">
    <property type="entry name" value="HisKA"/>
    <property type="match status" value="1"/>
</dbReference>
<feature type="transmembrane region" description="Helical" evidence="6">
    <location>
        <begin position="610"/>
        <end position="632"/>
    </location>
</feature>
<dbReference type="InterPro" id="IPR005467">
    <property type="entry name" value="His_kinase_dom"/>
</dbReference>
<dbReference type="GO" id="GO:0005886">
    <property type="term" value="C:plasma membrane"/>
    <property type="evidence" value="ECO:0007669"/>
    <property type="project" value="TreeGrafter"/>
</dbReference>
<dbReference type="InterPro" id="IPR003661">
    <property type="entry name" value="HisK_dim/P_dom"/>
</dbReference>
<sequence length="1133" mass="126015">MNKNKDAQRIRREYNQWVANETLEDYALRYTAKRARRWSPGWVANTALGIISFLALEAIGGTITLNYGFSNAMWAILVVGGIIFLSGLPLAYYAARDGLDIDLLTRGAGFGYIGSTVSSLVYASFTFIFFAIEAAIMSMAINMTTGIPMSLAYFISTIVVIPLVTHGITRISHFQAWTQPLWLFLQILPLVFIGMHESEAFSQWLTFGGSAAGGEQGFELLLFGAAAAVIFPLIAQNGEQADFLRFLPPRTQQNKTQWWLAVVGAGPGWVVFGVIKLFVGSFLAVLALNHGLSPTLADDPAHMYAVAFNYITVNPDMALWLAGIFVVISQLKINVTNAYAGSIAWGNFFSRLTHSHPGRVVWLVFNVTIALMLMELGLYQAFESILITYGCLVVAWVACVVADLVINKPLGLSPAHIEFRRSHLYDINPVGVASMLIASCAGILANLGFFGEVAEALAAFISLLIPFVTVPLIAWLTRGRYYLCRQAEEDAVPESPHEAAQQRCQVCENSFDHEDMSQCPSYDGAICSLCCALDSRCGNQCRPHAHLSVQSSSLFSRILPAFIHQRLNSVTGHFLGMFFITTGIIAGLLAVVFYAQQNKTEADLILISGALWQVFFLLMLITGVLVWLYVLAQQSARFALNETRQQAELLVNEAEAHEQTAIELAQARDTANAANQAKSRYLSGVSHELRTPLNTIFGYSQLMEADARLDTKNKKISSVIRRSSEHLSDVIEGLLEISKIEAHKFDLHRDTVDLRLLIQQLEDMFRPLAKDKGIDFVVNCQAELPRFVSTDEKRLRQILLNLLSNAIKFTLEGKVELQITYRNQVSRMIVRDTGIGIAENDQSRIFEPFERVHNKQTQLISGTGLGLSISRLLVEMMGGNLELKSQLGQGTEFCLSLFLPSVSERLTASQGHANICGYEGKPRHIMVVDDESSHRHLIRDLLQPLGFVVHQAESAEQTFALLDGRLQSIDLFLLDINMPEVNGWQLLEELRQRGFKKSIILLSANPYENATLQQKETDFDAYINKPVRIEKILEQLQRCLDLQWRSIQPVSETDARNSGDDVVFHPDQDTIDSLSNFASMGYLKGVIECTESLESTYPRSPWVAKIRALTDKCELDSIARMIDELAESNGKVP</sequence>
<feature type="transmembrane region" description="Helical" evidence="6">
    <location>
        <begin position="181"/>
        <end position="198"/>
    </location>
</feature>
<feature type="transmembrane region" description="Helical" evidence="6">
    <location>
        <begin position="307"/>
        <end position="328"/>
    </location>
</feature>
<evidence type="ECO:0000256" key="6">
    <source>
        <dbReference type="SAM" id="Phobius"/>
    </source>
</evidence>
<dbReference type="SMART" id="SM00387">
    <property type="entry name" value="HATPase_c"/>
    <property type="match status" value="1"/>
</dbReference>
<feature type="transmembrane region" description="Helical" evidence="6">
    <location>
        <begin position="151"/>
        <end position="169"/>
    </location>
</feature>
<dbReference type="PROSITE" id="PS50109">
    <property type="entry name" value="HIS_KIN"/>
    <property type="match status" value="1"/>
</dbReference>
<keyword evidence="5 9" id="KW-0418">Kinase</keyword>
<feature type="domain" description="Histidine kinase" evidence="7">
    <location>
        <begin position="684"/>
        <end position="901"/>
    </location>
</feature>
<dbReference type="InterPro" id="IPR001789">
    <property type="entry name" value="Sig_transdc_resp-reg_receiver"/>
</dbReference>
<keyword evidence="3" id="KW-0597">Phosphoprotein</keyword>
<feature type="transmembrane region" description="Helical" evidence="6">
    <location>
        <begin position="385"/>
        <end position="406"/>
    </location>
</feature>
<organism evidence="9">
    <name type="scientific">hydrothermal vent metagenome</name>
    <dbReference type="NCBI Taxonomy" id="652676"/>
    <lineage>
        <taxon>unclassified sequences</taxon>
        <taxon>metagenomes</taxon>
        <taxon>ecological metagenomes</taxon>
    </lineage>
</organism>
<dbReference type="Pfam" id="PF02518">
    <property type="entry name" value="HATPase_c"/>
    <property type="match status" value="1"/>
</dbReference>
<dbReference type="InterPro" id="IPR003594">
    <property type="entry name" value="HATPase_dom"/>
</dbReference>
<dbReference type="Gene3D" id="3.40.50.2300">
    <property type="match status" value="1"/>
</dbReference>
<feature type="transmembrane region" description="Helical" evidence="6">
    <location>
        <begin position="456"/>
        <end position="476"/>
    </location>
</feature>
<dbReference type="InterPro" id="IPR036890">
    <property type="entry name" value="HATPase_C_sf"/>
</dbReference>
<dbReference type="PRINTS" id="PR00344">
    <property type="entry name" value="BCTRLSENSOR"/>
</dbReference>
<dbReference type="CDD" id="cd16922">
    <property type="entry name" value="HATPase_EvgS-ArcB-TorS-like"/>
    <property type="match status" value="1"/>
</dbReference>
<reference evidence="9" key="1">
    <citation type="submission" date="2018-06" db="EMBL/GenBank/DDBJ databases">
        <authorList>
            <person name="Zhirakovskaya E."/>
        </authorList>
    </citation>
    <scope>NUCLEOTIDE SEQUENCE</scope>
</reference>
<feature type="transmembrane region" description="Helical" evidence="6">
    <location>
        <begin position="427"/>
        <end position="450"/>
    </location>
</feature>
<dbReference type="GO" id="GO:0000155">
    <property type="term" value="F:phosphorelay sensor kinase activity"/>
    <property type="evidence" value="ECO:0007669"/>
    <property type="project" value="InterPro"/>
</dbReference>
<dbReference type="PROSITE" id="PS50110">
    <property type="entry name" value="RESPONSE_REGULATORY"/>
    <property type="match status" value="1"/>
</dbReference>
<evidence type="ECO:0000259" key="8">
    <source>
        <dbReference type="PROSITE" id="PS50110"/>
    </source>
</evidence>
<keyword evidence="6" id="KW-0812">Transmembrane</keyword>
<dbReference type="SMART" id="SM00388">
    <property type="entry name" value="HisKA"/>
    <property type="match status" value="1"/>
</dbReference>
<dbReference type="EMBL" id="UOFU01000112">
    <property type="protein sequence ID" value="VAW97155.1"/>
    <property type="molecule type" value="Genomic_DNA"/>
</dbReference>
<dbReference type="SUPFAM" id="SSF47384">
    <property type="entry name" value="Homodimeric domain of signal transducing histidine kinase"/>
    <property type="match status" value="1"/>
</dbReference>